<evidence type="ECO:0000256" key="2">
    <source>
        <dbReference type="ARBA" id="ARBA00022692"/>
    </source>
</evidence>
<sequence>MLYLNILIKIIIALSILNVWLLRYKQSSPYRGGSAETMKEEFTAYGLPEWVLKVVGTLKVLLSLVLLISIFYRSIEDFAAGGIAILMLGAIGMHLKIGDSLKKTMPAFIFLVLSLVIISDLNKS</sequence>
<dbReference type="AlphaFoldDB" id="A0A9E8SIS4"/>
<proteinExistence type="predicted"/>
<evidence type="ECO:0000256" key="4">
    <source>
        <dbReference type="ARBA" id="ARBA00023136"/>
    </source>
</evidence>
<gene>
    <name evidence="6" type="ORF">N7U66_00935</name>
</gene>
<evidence type="ECO:0000256" key="1">
    <source>
        <dbReference type="ARBA" id="ARBA00004141"/>
    </source>
</evidence>
<comment type="subcellular location">
    <subcellularLocation>
        <location evidence="1">Membrane</location>
        <topology evidence="1">Multi-pass membrane protein</topology>
    </subcellularLocation>
</comment>
<evidence type="ECO:0000313" key="6">
    <source>
        <dbReference type="EMBL" id="WAC03950.1"/>
    </source>
</evidence>
<protein>
    <submittedName>
        <fullName evidence="6">DoxX family protein</fullName>
    </submittedName>
</protein>
<evidence type="ECO:0000256" key="3">
    <source>
        <dbReference type="ARBA" id="ARBA00022989"/>
    </source>
</evidence>
<reference evidence="6" key="1">
    <citation type="submission" date="2022-11" db="EMBL/GenBank/DDBJ databases">
        <title>Lacinutrix neustonica HL-RS19T sp. nov., isolated from the surface microlayer sample of brackish Lake Shihwa.</title>
        <authorList>
            <person name="Choi J.Y."/>
            <person name="Hwang C.Y."/>
        </authorList>
    </citation>
    <scope>NUCLEOTIDE SEQUENCE</scope>
    <source>
        <strain evidence="6">HL-RS19</strain>
    </source>
</reference>
<evidence type="ECO:0000256" key="5">
    <source>
        <dbReference type="SAM" id="Phobius"/>
    </source>
</evidence>
<dbReference type="Proteomes" id="UP001164705">
    <property type="component" value="Chromosome"/>
</dbReference>
<keyword evidence="3 5" id="KW-1133">Transmembrane helix</keyword>
<dbReference type="GO" id="GO:0016020">
    <property type="term" value="C:membrane"/>
    <property type="evidence" value="ECO:0007669"/>
    <property type="project" value="UniProtKB-SubCell"/>
</dbReference>
<organism evidence="6 7">
    <name type="scientific">Lacinutrix neustonica</name>
    <dbReference type="NCBI Taxonomy" id="2980107"/>
    <lineage>
        <taxon>Bacteria</taxon>
        <taxon>Pseudomonadati</taxon>
        <taxon>Bacteroidota</taxon>
        <taxon>Flavobacteriia</taxon>
        <taxon>Flavobacteriales</taxon>
        <taxon>Flavobacteriaceae</taxon>
        <taxon>Lacinutrix</taxon>
    </lineage>
</organism>
<feature type="transmembrane region" description="Helical" evidence="5">
    <location>
        <begin position="50"/>
        <end position="72"/>
    </location>
</feature>
<dbReference type="KEGG" id="lnu:N7U66_00935"/>
<dbReference type="EMBL" id="CP113088">
    <property type="protein sequence ID" value="WAC03950.1"/>
    <property type="molecule type" value="Genomic_DNA"/>
</dbReference>
<dbReference type="Pfam" id="PF13564">
    <property type="entry name" value="DoxX_2"/>
    <property type="match status" value="1"/>
</dbReference>
<dbReference type="InterPro" id="IPR032808">
    <property type="entry name" value="DoxX"/>
</dbReference>
<keyword evidence="4 5" id="KW-0472">Membrane</keyword>
<accession>A0A9E8SIS4</accession>
<keyword evidence="2 5" id="KW-0812">Transmembrane</keyword>
<keyword evidence="7" id="KW-1185">Reference proteome</keyword>
<name>A0A9E8SIS4_9FLAO</name>
<evidence type="ECO:0000313" key="7">
    <source>
        <dbReference type="Proteomes" id="UP001164705"/>
    </source>
</evidence>
<feature type="transmembrane region" description="Helical" evidence="5">
    <location>
        <begin position="78"/>
        <end position="97"/>
    </location>
</feature>
<feature type="transmembrane region" description="Helical" evidence="5">
    <location>
        <begin position="104"/>
        <end position="121"/>
    </location>
</feature>
<feature type="transmembrane region" description="Helical" evidence="5">
    <location>
        <begin position="6"/>
        <end position="24"/>
    </location>
</feature>